<feature type="compositionally biased region" description="Basic and acidic residues" evidence="6">
    <location>
        <begin position="167"/>
        <end position="179"/>
    </location>
</feature>
<comment type="similarity">
    <text evidence="2">Belongs to the paired homeobox family.</text>
</comment>
<keyword evidence="5" id="KW-0804">Transcription</keyword>
<feature type="region of interest" description="Disordered" evidence="6">
    <location>
        <begin position="118"/>
        <end position="143"/>
    </location>
</feature>
<dbReference type="PROSITE" id="PS51496">
    <property type="entry name" value="CVC"/>
    <property type="match status" value="1"/>
</dbReference>
<keyword evidence="3" id="KW-0217">Developmental protein</keyword>
<feature type="compositionally biased region" description="Acidic residues" evidence="6">
    <location>
        <begin position="118"/>
        <end position="135"/>
    </location>
</feature>
<evidence type="ECO:0000256" key="4">
    <source>
        <dbReference type="ARBA" id="ARBA00023015"/>
    </source>
</evidence>
<evidence type="ECO:0000256" key="5">
    <source>
        <dbReference type="ARBA" id="ARBA00023163"/>
    </source>
</evidence>
<sequence>MFKTVWFQNRRAKWRKTEKCWGHSTKMAEYGLYGAMVRHSLPLPETIIKSAKEDESVAPWLLGMHKKSLEAAEVLKSDESDRETPTSDDTNTSYSAGSTHNSPISSFSISRLLFDNNNDEDDCDKEEIDICDDNEDERREQSQRAEKLLMLTEQQQQQQQQLLAQSTDKRIKCENQDDR</sequence>
<proteinExistence type="inferred from homology"/>
<evidence type="ECO:0000256" key="2">
    <source>
        <dbReference type="ARBA" id="ARBA00005733"/>
    </source>
</evidence>
<dbReference type="Proteomes" id="UP000078200">
    <property type="component" value="Unassembled WGS sequence"/>
</dbReference>
<feature type="domain" description="CVC" evidence="7">
    <location>
        <begin position="19"/>
        <end position="70"/>
    </location>
</feature>
<dbReference type="GO" id="GO:1990837">
    <property type="term" value="F:sequence-specific double-stranded DNA binding"/>
    <property type="evidence" value="ECO:0007669"/>
    <property type="project" value="TreeGrafter"/>
</dbReference>
<dbReference type="EnsemblMetazoa" id="GAUT012027-RA">
    <property type="protein sequence ID" value="GAUT012027-PA"/>
    <property type="gene ID" value="GAUT012027"/>
</dbReference>
<dbReference type="GO" id="GO:0005634">
    <property type="term" value="C:nucleus"/>
    <property type="evidence" value="ECO:0007669"/>
    <property type="project" value="UniProtKB-SubCell"/>
</dbReference>
<protein>
    <recommendedName>
        <fullName evidence="7">CVC domain-containing protein</fullName>
    </recommendedName>
</protein>
<feature type="compositionally biased region" description="Low complexity" evidence="6">
    <location>
        <begin position="155"/>
        <end position="165"/>
    </location>
</feature>
<comment type="subcellular location">
    <subcellularLocation>
        <location evidence="1">Nucleus</location>
    </subcellularLocation>
</comment>
<evidence type="ECO:0000256" key="1">
    <source>
        <dbReference type="ARBA" id="ARBA00004123"/>
    </source>
</evidence>
<evidence type="ECO:0000256" key="3">
    <source>
        <dbReference type="ARBA" id="ARBA00022473"/>
    </source>
</evidence>
<evidence type="ECO:0000313" key="8">
    <source>
        <dbReference type="EnsemblMetazoa" id="GAUT012027-PA"/>
    </source>
</evidence>
<dbReference type="PANTHER" id="PTHR46892:SF3">
    <property type="entry name" value="VISUAL SYSTEM HOMEOBOX 2"/>
    <property type="match status" value="1"/>
</dbReference>
<dbReference type="InterPro" id="IPR023339">
    <property type="entry name" value="CVC"/>
</dbReference>
<feature type="region of interest" description="Disordered" evidence="6">
    <location>
        <begin position="73"/>
        <end position="105"/>
    </location>
</feature>
<keyword evidence="4" id="KW-0805">Transcription regulation</keyword>
<feature type="compositionally biased region" description="Basic and acidic residues" evidence="6">
    <location>
        <begin position="73"/>
        <end position="85"/>
    </location>
</feature>
<dbReference type="CDD" id="cd00086">
    <property type="entry name" value="homeodomain"/>
    <property type="match status" value="1"/>
</dbReference>
<feature type="compositionally biased region" description="Polar residues" evidence="6">
    <location>
        <begin position="87"/>
        <end position="105"/>
    </location>
</feature>
<name>A0A1A9UQD4_GLOAU</name>
<dbReference type="VEuPathDB" id="VectorBase:GAUT012027"/>
<evidence type="ECO:0000256" key="6">
    <source>
        <dbReference type="SAM" id="MobiDB-lite"/>
    </source>
</evidence>
<dbReference type="PANTHER" id="PTHR46892">
    <property type="entry name" value="VISUAL SYSTEM HOMEOBOX 2"/>
    <property type="match status" value="1"/>
</dbReference>
<organism evidence="8 9">
    <name type="scientific">Glossina austeni</name>
    <name type="common">Savannah tsetse fly</name>
    <dbReference type="NCBI Taxonomy" id="7395"/>
    <lineage>
        <taxon>Eukaryota</taxon>
        <taxon>Metazoa</taxon>
        <taxon>Ecdysozoa</taxon>
        <taxon>Arthropoda</taxon>
        <taxon>Hexapoda</taxon>
        <taxon>Insecta</taxon>
        <taxon>Pterygota</taxon>
        <taxon>Neoptera</taxon>
        <taxon>Endopterygota</taxon>
        <taxon>Diptera</taxon>
        <taxon>Brachycera</taxon>
        <taxon>Muscomorpha</taxon>
        <taxon>Hippoboscoidea</taxon>
        <taxon>Glossinidae</taxon>
        <taxon>Glossina</taxon>
    </lineage>
</organism>
<evidence type="ECO:0000259" key="7">
    <source>
        <dbReference type="PROSITE" id="PS51496"/>
    </source>
</evidence>
<dbReference type="InterPro" id="IPR001356">
    <property type="entry name" value="HD"/>
</dbReference>
<evidence type="ECO:0000313" key="9">
    <source>
        <dbReference type="Proteomes" id="UP000078200"/>
    </source>
</evidence>
<feature type="region of interest" description="Disordered" evidence="6">
    <location>
        <begin position="155"/>
        <end position="179"/>
    </location>
</feature>
<keyword evidence="9" id="KW-1185">Reference proteome</keyword>
<dbReference type="InterPro" id="IPR052294">
    <property type="entry name" value="VSX_homeobox_regulators"/>
</dbReference>
<dbReference type="GO" id="GO:0006357">
    <property type="term" value="P:regulation of transcription by RNA polymerase II"/>
    <property type="evidence" value="ECO:0007669"/>
    <property type="project" value="TreeGrafter"/>
</dbReference>
<accession>A0A1A9UQD4</accession>
<dbReference type="AlphaFoldDB" id="A0A1A9UQD4"/>
<reference evidence="8" key="1">
    <citation type="submission" date="2020-05" db="UniProtKB">
        <authorList>
            <consortium name="EnsemblMetazoa"/>
        </authorList>
    </citation>
    <scope>IDENTIFICATION</scope>
    <source>
        <strain evidence="8">TTRI</strain>
    </source>
</reference>